<dbReference type="InterPro" id="IPR003111">
    <property type="entry name" value="Lon_prtase_N"/>
</dbReference>
<dbReference type="SUPFAM" id="SSF48452">
    <property type="entry name" value="TPR-like"/>
    <property type="match status" value="1"/>
</dbReference>
<dbReference type="SMART" id="SM00464">
    <property type="entry name" value="LON"/>
    <property type="match status" value="1"/>
</dbReference>
<dbReference type="CDD" id="cd16514">
    <property type="entry name" value="RING-HC_LONFs_rpt2"/>
    <property type="match status" value="1"/>
</dbReference>
<keyword evidence="5" id="KW-0802">TPR repeat</keyword>
<dbReference type="Gene3D" id="1.25.40.10">
    <property type="entry name" value="Tetratricopeptide repeat domain"/>
    <property type="match status" value="1"/>
</dbReference>
<dbReference type="PANTHER" id="PTHR23327:SF41">
    <property type="entry name" value="LON PEPTIDASE N-TERMINAL DOMAIN AND RING FINGER PROTEIN 3"/>
    <property type="match status" value="1"/>
</dbReference>
<feature type="region of interest" description="Disordered" evidence="7">
    <location>
        <begin position="417"/>
        <end position="452"/>
    </location>
</feature>
<dbReference type="PROSITE" id="PS00518">
    <property type="entry name" value="ZF_RING_1"/>
    <property type="match status" value="2"/>
</dbReference>
<keyword evidence="2 4" id="KW-0863">Zinc-finger</keyword>
<accession>A0A401P2X2</accession>
<dbReference type="SUPFAM" id="SSF57850">
    <property type="entry name" value="RING/U-box"/>
    <property type="match status" value="2"/>
</dbReference>
<keyword evidence="6" id="KW-0175">Coiled coil</keyword>
<dbReference type="STRING" id="75743.A0A401P2X2"/>
<dbReference type="PROSITE" id="PS50089">
    <property type="entry name" value="ZF_RING_2"/>
    <property type="match status" value="2"/>
</dbReference>
<dbReference type="AlphaFoldDB" id="A0A401P2X2"/>
<proteinExistence type="predicted"/>
<sequence>MSAVRLSRGSLLGFVLEEAGGGLVPSPGAAAGGGGGGRVEELLLGLAAGARSLQLAAELSRWRREKEEAAGQAEQEEEMLQRAHRLVLAGRLGEALGEYQLLARRGSLRAEHLHLLAGYLAERVRGSLGWAEGQPPGKGLLSCLQCTGTLFQPVTLRCGHTYCKKCLEKERASQPASNPCCKVCREKLPTAGAYRINVVLNSFVGKYFPAESRALTLRHEGNVLYKKNKPLAALQKYHQAIALAPKDHLLLSNRAQINASMKYFEDALRDGNAACSVQPFWPKGHLRKAQALAGLQKMDKALTEYLICIALDSENKTAKMEAQKILCDLLSPIAENMHQRLPNIMQMMSPRSRVKGIVLNSLNSRNSANVFENSCKVNVDTAGIDPRQEWKSHSCHLTKPAQGMSGNQDTLKRLSTKRAFSPSEKKNSLTIKRKAREGKPGTTEGYSKCKKRARLQSPRREHDVLPKLVDAFDLECSLCMRLYYEPITTPCGHTFCLKCIERCMDHSPKCPLCKEVLPEYQALRKYNGTVLIEELIEHYLPEELAERKSVNDEEMAELSNLNKAVPIFICTMAYPTVPCPLHIFEPRYRLMIRRCMETGNKQFGMCLSDPVKDFADYGCMLEVRSVEFFSDGRSVVDTIGRRRFKVLRHSEKDGYSTADIEYLEDKKVEGEDYAELVRLHDLVYHQAYMWFGSLEQILKTRILSHFGPMPRKDTDIQASPNGPGWCWWLLAVLPLESRAQLPFLAMTALQERLNGIRRVLLFMSRNCPR</sequence>
<dbReference type="Gene3D" id="2.30.130.40">
    <property type="entry name" value="LON domain-like"/>
    <property type="match status" value="1"/>
</dbReference>
<protein>
    <recommendedName>
        <fullName evidence="12">LON peptidase N-terminal domain and RING finger protein 3</fullName>
    </recommendedName>
</protein>
<feature type="domain" description="RING-type" evidence="8">
    <location>
        <begin position="143"/>
        <end position="185"/>
    </location>
</feature>
<evidence type="ECO:0000313" key="10">
    <source>
        <dbReference type="EMBL" id="GCB67461.1"/>
    </source>
</evidence>
<evidence type="ECO:0000256" key="7">
    <source>
        <dbReference type="SAM" id="MobiDB-lite"/>
    </source>
</evidence>
<evidence type="ECO:0000259" key="9">
    <source>
        <dbReference type="PROSITE" id="PS51787"/>
    </source>
</evidence>
<feature type="coiled-coil region" evidence="6">
    <location>
        <begin position="59"/>
        <end position="86"/>
    </location>
</feature>
<dbReference type="PROSITE" id="PS51787">
    <property type="entry name" value="LON_N"/>
    <property type="match status" value="1"/>
</dbReference>
<evidence type="ECO:0000256" key="6">
    <source>
        <dbReference type="SAM" id="Coils"/>
    </source>
</evidence>
<comment type="caution">
    <text evidence="10">The sequence shown here is derived from an EMBL/GenBank/DDBJ whole genome shotgun (WGS) entry which is preliminary data.</text>
</comment>
<dbReference type="GO" id="GO:0061630">
    <property type="term" value="F:ubiquitin protein ligase activity"/>
    <property type="evidence" value="ECO:0007669"/>
    <property type="project" value="TreeGrafter"/>
</dbReference>
<evidence type="ECO:0000313" key="11">
    <source>
        <dbReference type="Proteomes" id="UP000288216"/>
    </source>
</evidence>
<dbReference type="OrthoDB" id="264917at2759"/>
<dbReference type="OMA" id="RLMPHWS"/>
<dbReference type="SMART" id="SM00028">
    <property type="entry name" value="TPR"/>
    <property type="match status" value="3"/>
</dbReference>
<dbReference type="PROSITE" id="PS50005">
    <property type="entry name" value="TPR"/>
    <property type="match status" value="1"/>
</dbReference>
<evidence type="ECO:0000259" key="8">
    <source>
        <dbReference type="PROSITE" id="PS50089"/>
    </source>
</evidence>
<dbReference type="SUPFAM" id="SSF88697">
    <property type="entry name" value="PUA domain-like"/>
    <property type="match status" value="1"/>
</dbReference>
<dbReference type="PANTHER" id="PTHR23327">
    <property type="entry name" value="RING FINGER PROTEIN 127"/>
    <property type="match status" value="1"/>
</dbReference>
<evidence type="ECO:0000256" key="3">
    <source>
        <dbReference type="ARBA" id="ARBA00022833"/>
    </source>
</evidence>
<dbReference type="Pfam" id="PF13445">
    <property type="entry name" value="zf-RING_UBOX"/>
    <property type="match status" value="1"/>
</dbReference>
<evidence type="ECO:0008006" key="12">
    <source>
        <dbReference type="Google" id="ProtNLM"/>
    </source>
</evidence>
<dbReference type="EMBL" id="BFAA01007111">
    <property type="protein sequence ID" value="GCB67461.1"/>
    <property type="molecule type" value="Genomic_DNA"/>
</dbReference>
<dbReference type="SMART" id="SM00184">
    <property type="entry name" value="RING"/>
    <property type="match status" value="2"/>
</dbReference>
<organism evidence="10 11">
    <name type="scientific">Scyliorhinus torazame</name>
    <name type="common">Cloudy catshark</name>
    <name type="synonym">Catulus torazame</name>
    <dbReference type="NCBI Taxonomy" id="75743"/>
    <lineage>
        <taxon>Eukaryota</taxon>
        <taxon>Metazoa</taxon>
        <taxon>Chordata</taxon>
        <taxon>Craniata</taxon>
        <taxon>Vertebrata</taxon>
        <taxon>Chondrichthyes</taxon>
        <taxon>Elasmobranchii</taxon>
        <taxon>Galeomorphii</taxon>
        <taxon>Galeoidea</taxon>
        <taxon>Carcharhiniformes</taxon>
        <taxon>Scyliorhinidae</taxon>
        <taxon>Scyliorhinus</taxon>
    </lineage>
</organism>
<dbReference type="GO" id="GO:0008270">
    <property type="term" value="F:zinc ion binding"/>
    <property type="evidence" value="ECO:0007669"/>
    <property type="project" value="UniProtKB-KW"/>
</dbReference>
<feature type="repeat" description="TPR" evidence="5">
    <location>
        <begin position="214"/>
        <end position="247"/>
    </location>
</feature>
<dbReference type="GO" id="GO:0005737">
    <property type="term" value="C:cytoplasm"/>
    <property type="evidence" value="ECO:0007669"/>
    <property type="project" value="UniProtKB-ARBA"/>
</dbReference>
<gene>
    <name evidence="10" type="ORF">scyTo_0013703</name>
</gene>
<keyword evidence="1" id="KW-0479">Metal-binding</keyword>
<name>A0A401P2X2_SCYTO</name>
<keyword evidence="3" id="KW-0862">Zinc</keyword>
<evidence type="ECO:0000256" key="2">
    <source>
        <dbReference type="ARBA" id="ARBA00022771"/>
    </source>
</evidence>
<reference evidence="10 11" key="1">
    <citation type="journal article" date="2018" name="Nat. Ecol. Evol.">
        <title>Shark genomes provide insights into elasmobranch evolution and the origin of vertebrates.</title>
        <authorList>
            <person name="Hara Y"/>
            <person name="Yamaguchi K"/>
            <person name="Onimaru K"/>
            <person name="Kadota M"/>
            <person name="Koyanagi M"/>
            <person name="Keeley SD"/>
            <person name="Tatsumi K"/>
            <person name="Tanaka K"/>
            <person name="Motone F"/>
            <person name="Kageyama Y"/>
            <person name="Nozu R"/>
            <person name="Adachi N"/>
            <person name="Nishimura O"/>
            <person name="Nakagawa R"/>
            <person name="Tanegashima C"/>
            <person name="Kiyatake I"/>
            <person name="Matsumoto R"/>
            <person name="Murakumo K"/>
            <person name="Nishida K"/>
            <person name="Terakita A"/>
            <person name="Kuratani S"/>
            <person name="Sato K"/>
            <person name="Hyodo S Kuraku.S."/>
        </authorList>
    </citation>
    <scope>NUCLEOTIDE SEQUENCE [LARGE SCALE GENOMIC DNA]</scope>
</reference>
<evidence type="ECO:0000256" key="5">
    <source>
        <dbReference type="PROSITE-ProRule" id="PRU00339"/>
    </source>
</evidence>
<keyword evidence="11" id="KW-1185">Reference proteome</keyword>
<dbReference type="InterPro" id="IPR027370">
    <property type="entry name" value="Znf-RING_euk"/>
</dbReference>
<evidence type="ECO:0000256" key="1">
    <source>
        <dbReference type="ARBA" id="ARBA00022723"/>
    </source>
</evidence>
<dbReference type="InterPro" id="IPR046336">
    <property type="entry name" value="Lon_prtase_N_sf"/>
</dbReference>
<dbReference type="Pfam" id="PF13923">
    <property type="entry name" value="zf-C3HC4_2"/>
    <property type="match status" value="1"/>
</dbReference>
<dbReference type="Gene3D" id="3.30.40.10">
    <property type="entry name" value="Zinc/RING finger domain, C3HC4 (zinc finger)"/>
    <property type="match status" value="2"/>
</dbReference>
<dbReference type="Pfam" id="PF02190">
    <property type="entry name" value="LON_substr_bdg"/>
    <property type="match status" value="1"/>
</dbReference>
<dbReference type="InterPro" id="IPR015947">
    <property type="entry name" value="PUA-like_sf"/>
</dbReference>
<feature type="domain" description="Lon N-terminal" evidence="9">
    <location>
        <begin position="555"/>
        <end position="764"/>
    </location>
</feature>
<dbReference type="InterPro" id="IPR001841">
    <property type="entry name" value="Znf_RING"/>
</dbReference>
<feature type="domain" description="RING-type" evidence="8">
    <location>
        <begin position="476"/>
        <end position="514"/>
    </location>
</feature>
<dbReference type="InterPro" id="IPR011990">
    <property type="entry name" value="TPR-like_helical_dom_sf"/>
</dbReference>
<evidence type="ECO:0000256" key="4">
    <source>
        <dbReference type="PROSITE-ProRule" id="PRU00175"/>
    </source>
</evidence>
<dbReference type="InterPro" id="IPR013083">
    <property type="entry name" value="Znf_RING/FYVE/PHD"/>
</dbReference>
<dbReference type="InterPro" id="IPR019734">
    <property type="entry name" value="TPR_rpt"/>
</dbReference>
<dbReference type="InterPro" id="IPR017907">
    <property type="entry name" value="Znf_RING_CS"/>
</dbReference>
<dbReference type="Proteomes" id="UP000288216">
    <property type="component" value="Unassembled WGS sequence"/>
</dbReference>
<dbReference type="CDD" id="cd16513">
    <property type="entry name" value="RING-HC_LONFs_rpt1"/>
    <property type="match status" value="1"/>
</dbReference>